<evidence type="ECO:0000313" key="1">
    <source>
        <dbReference type="Proteomes" id="UP000887576"/>
    </source>
</evidence>
<sequence length="421" mass="47023">MGSFCEGDYCVLAHYAPRWGTAEWGEPRIVKGCMNGKMLRSDVRSHCETADEEGNDVFTCFCDNKDYCNGDKAAQKLEIQPVQLVTCVCEGPHCNSETCIGELCSYVINHRTKDFEQGCVNASVPLIERRSVGACMVPPITGAMHHTVAKSAEDLLFTESCVCGSDYCNAEKPKITVKENMKCTAFAKFEAIGSKAESRNISCNGEYCFKAQITSDIGHMKSYSTMGCASFTEDAELAEELNPVGCAKFESEKVSVEACFKTDDKRAIGRARANQEMTTPRRRPSKAKSRPKPKMEVSYDDDEEEEEKPKKPQKQKPKPKEEPEEVQEVEEKEETGKNDKEEETENEEPETETPEEEEEETTTAHYIFERPTMAPVPEDSNVALISVFLLLIVLIALSGLVWKLELHKKLFRSSYDTVAGG</sequence>
<dbReference type="WBParaSite" id="JU765_v2.g8253.t1">
    <property type="protein sequence ID" value="JU765_v2.g8253.t1"/>
    <property type="gene ID" value="JU765_v2.g8253"/>
</dbReference>
<protein>
    <submittedName>
        <fullName evidence="2">Uncharacterized protein</fullName>
    </submittedName>
</protein>
<evidence type="ECO:0000313" key="2">
    <source>
        <dbReference type="WBParaSite" id="JU765_v2.g8253.t1"/>
    </source>
</evidence>
<dbReference type="Proteomes" id="UP000887576">
    <property type="component" value="Unplaced"/>
</dbReference>
<organism evidence="1 2">
    <name type="scientific">Panagrolaimus sp. JU765</name>
    <dbReference type="NCBI Taxonomy" id="591449"/>
    <lineage>
        <taxon>Eukaryota</taxon>
        <taxon>Metazoa</taxon>
        <taxon>Ecdysozoa</taxon>
        <taxon>Nematoda</taxon>
        <taxon>Chromadorea</taxon>
        <taxon>Rhabditida</taxon>
        <taxon>Tylenchina</taxon>
        <taxon>Panagrolaimomorpha</taxon>
        <taxon>Panagrolaimoidea</taxon>
        <taxon>Panagrolaimidae</taxon>
        <taxon>Panagrolaimus</taxon>
    </lineage>
</organism>
<reference evidence="2" key="1">
    <citation type="submission" date="2022-11" db="UniProtKB">
        <authorList>
            <consortium name="WormBaseParasite"/>
        </authorList>
    </citation>
    <scope>IDENTIFICATION</scope>
</reference>
<accession>A0AC34RNS8</accession>
<name>A0AC34RNS8_9BILA</name>
<proteinExistence type="predicted"/>